<evidence type="ECO:0000256" key="2">
    <source>
        <dbReference type="ARBA" id="ARBA00009399"/>
    </source>
</evidence>
<feature type="transmembrane region" description="Helical" evidence="6">
    <location>
        <begin position="421"/>
        <end position="441"/>
    </location>
</feature>
<dbReference type="RefSeq" id="WP_281414308.1">
    <property type="nucleotide sequence ID" value="NZ_JAGFNU010000010.1"/>
</dbReference>
<keyword evidence="9" id="KW-1185">Reference proteome</keyword>
<feature type="domain" description="GtrA/DPMS transmembrane" evidence="7">
    <location>
        <begin position="7"/>
        <end position="121"/>
    </location>
</feature>
<comment type="caution">
    <text evidence="8">The sequence shown here is derived from an EMBL/GenBank/DDBJ whole genome shotgun (WGS) entry which is preliminary data.</text>
</comment>
<proteinExistence type="inferred from homology"/>
<dbReference type="Pfam" id="PF04138">
    <property type="entry name" value="GtrA_DPMS_TM"/>
    <property type="match status" value="1"/>
</dbReference>
<keyword evidence="4 6" id="KW-1133">Transmembrane helix</keyword>
<feature type="transmembrane region" description="Helical" evidence="6">
    <location>
        <begin position="239"/>
        <end position="257"/>
    </location>
</feature>
<protein>
    <submittedName>
        <fullName evidence="8">GtrA family protein</fullName>
    </submittedName>
</protein>
<feature type="transmembrane region" description="Helical" evidence="6">
    <location>
        <begin position="132"/>
        <end position="151"/>
    </location>
</feature>
<sequence>MVGQLIRFGGVGGMATLVHVIVAMMMRGTFGFSPLQANFTGFASALLFSYLGHAYWTFGKGLSREAQFLRFLFVALVGLVISSGAVLLLDVGLGLDFGIAMLAVAVLVPTATYLALRFWVFETTSPREDTDWLGLGLSGALALAVLALFWGRTVNHDTAWYLIATREWLDGAALYVDLIEVNPPLNFYFTLPAIGLADLFGFSDTNGAYLTLALLFFLILCWCSTITREELGFSNNRHAFMLGGIAVALVLPALQNFGQREQVMVILAMPWLLGELASTPAPLRRQMTRAAVAALGICLKPYFVLFPLALTMLQVLRQRSPRPFFSVANLTFLAVGLGYIGYVLVVHPAYLSQIVPMAREVYGAYGSSVEIMFNRIAIEILLALVLAPVVLSRCPRYPDVDLFAAMALAGLGSYFLQGTGFAYHAIPFRVFALIAFFFVIIRSSQPKSVLITTSIAAAILMAINIERGFYHNYSAQQIAHVAQDLGRVDSLMVLSSHVDAGPSAAIASGARWVSRYPANWLVPGALNRLEKTNCANEPTTCAHLEAIAERNRADNLADIATSHPDLLVFDLNAGYFDEPGFSWETFMAQDPEWSETIKNYREIGKTQRYIYYHYTPEPQKGLVRENRLEAGSAAF</sequence>
<evidence type="ECO:0000313" key="9">
    <source>
        <dbReference type="Proteomes" id="UP001589683"/>
    </source>
</evidence>
<evidence type="ECO:0000256" key="3">
    <source>
        <dbReference type="ARBA" id="ARBA00022692"/>
    </source>
</evidence>
<keyword evidence="5 6" id="KW-0472">Membrane</keyword>
<comment type="similarity">
    <text evidence="2">Belongs to the GtrA family.</text>
</comment>
<feature type="transmembrane region" description="Helical" evidence="6">
    <location>
        <begin position="372"/>
        <end position="391"/>
    </location>
</feature>
<evidence type="ECO:0000256" key="1">
    <source>
        <dbReference type="ARBA" id="ARBA00004141"/>
    </source>
</evidence>
<dbReference type="EMBL" id="JBHMEA010000042">
    <property type="protein sequence ID" value="MFB9232712.1"/>
    <property type="molecule type" value="Genomic_DNA"/>
</dbReference>
<feature type="transmembrane region" description="Helical" evidence="6">
    <location>
        <begin position="330"/>
        <end position="351"/>
    </location>
</feature>
<dbReference type="PANTHER" id="PTHR38459">
    <property type="entry name" value="PROPHAGE BACTOPRENOL-LINKED GLUCOSE TRANSLOCASE HOMOLOG"/>
    <property type="match status" value="1"/>
</dbReference>
<feature type="transmembrane region" description="Helical" evidence="6">
    <location>
        <begin position="208"/>
        <end position="227"/>
    </location>
</feature>
<dbReference type="Proteomes" id="UP001589683">
    <property type="component" value="Unassembled WGS sequence"/>
</dbReference>
<comment type="subcellular location">
    <subcellularLocation>
        <location evidence="1">Membrane</location>
        <topology evidence="1">Multi-pass membrane protein</topology>
    </subcellularLocation>
</comment>
<feature type="transmembrane region" description="Helical" evidence="6">
    <location>
        <begin position="448"/>
        <end position="465"/>
    </location>
</feature>
<feature type="transmembrane region" description="Helical" evidence="6">
    <location>
        <begin position="290"/>
        <end position="310"/>
    </location>
</feature>
<feature type="transmembrane region" description="Helical" evidence="6">
    <location>
        <begin position="37"/>
        <end position="56"/>
    </location>
</feature>
<name>A0ABV5JGW6_9RHOB</name>
<evidence type="ECO:0000256" key="4">
    <source>
        <dbReference type="ARBA" id="ARBA00022989"/>
    </source>
</evidence>
<evidence type="ECO:0000259" key="7">
    <source>
        <dbReference type="Pfam" id="PF04138"/>
    </source>
</evidence>
<evidence type="ECO:0000313" key="8">
    <source>
        <dbReference type="EMBL" id="MFB9232712.1"/>
    </source>
</evidence>
<evidence type="ECO:0000256" key="5">
    <source>
        <dbReference type="ARBA" id="ARBA00023136"/>
    </source>
</evidence>
<dbReference type="PANTHER" id="PTHR38459:SF1">
    <property type="entry name" value="PROPHAGE BACTOPRENOL-LINKED GLUCOSE TRANSLOCASE HOMOLOG"/>
    <property type="match status" value="1"/>
</dbReference>
<keyword evidence="3 6" id="KW-0812">Transmembrane</keyword>
<gene>
    <name evidence="8" type="ORF">ACFFUT_13025</name>
</gene>
<dbReference type="InterPro" id="IPR051401">
    <property type="entry name" value="GtrA_CellWall_Glycosyl"/>
</dbReference>
<feature type="transmembrane region" description="Helical" evidence="6">
    <location>
        <begin position="97"/>
        <end position="120"/>
    </location>
</feature>
<feature type="transmembrane region" description="Helical" evidence="6">
    <location>
        <begin position="263"/>
        <end position="283"/>
    </location>
</feature>
<dbReference type="InterPro" id="IPR007267">
    <property type="entry name" value="GtrA_DPMS_TM"/>
</dbReference>
<accession>A0ABV5JGW6</accession>
<feature type="transmembrane region" description="Helical" evidence="6">
    <location>
        <begin position="68"/>
        <end position="91"/>
    </location>
</feature>
<reference evidence="8 9" key="1">
    <citation type="submission" date="2024-09" db="EMBL/GenBank/DDBJ databases">
        <authorList>
            <person name="Sun Q."/>
            <person name="Mori K."/>
        </authorList>
    </citation>
    <scope>NUCLEOTIDE SEQUENCE [LARGE SCALE GENOMIC DNA]</scope>
    <source>
        <strain evidence="8 9">CECT 8726</strain>
    </source>
</reference>
<feature type="transmembrane region" description="Helical" evidence="6">
    <location>
        <begin position="5"/>
        <end position="25"/>
    </location>
</feature>
<organism evidence="8 9">
    <name type="scientific">Pseudohalocynthiibacter aestuariivivens</name>
    <dbReference type="NCBI Taxonomy" id="1591409"/>
    <lineage>
        <taxon>Bacteria</taxon>
        <taxon>Pseudomonadati</taxon>
        <taxon>Pseudomonadota</taxon>
        <taxon>Alphaproteobacteria</taxon>
        <taxon>Rhodobacterales</taxon>
        <taxon>Paracoccaceae</taxon>
        <taxon>Pseudohalocynthiibacter</taxon>
    </lineage>
</organism>
<evidence type="ECO:0000256" key="6">
    <source>
        <dbReference type="SAM" id="Phobius"/>
    </source>
</evidence>